<dbReference type="PANTHER" id="PTHR13490">
    <property type="entry name" value="MITOCHONDRIAL 28S RIBOSOMAL PROTEIN S28"/>
    <property type="match status" value="1"/>
</dbReference>
<organism evidence="3 4">
    <name type="scientific">Chiloscyllium punctatum</name>
    <name type="common">Brownbanded bambooshark</name>
    <name type="synonym">Hemiscyllium punctatum</name>
    <dbReference type="NCBI Taxonomy" id="137246"/>
    <lineage>
        <taxon>Eukaryota</taxon>
        <taxon>Metazoa</taxon>
        <taxon>Chordata</taxon>
        <taxon>Craniata</taxon>
        <taxon>Vertebrata</taxon>
        <taxon>Chondrichthyes</taxon>
        <taxon>Elasmobranchii</taxon>
        <taxon>Galeomorphii</taxon>
        <taxon>Galeoidea</taxon>
        <taxon>Orectolobiformes</taxon>
        <taxon>Hemiscylliidae</taxon>
        <taxon>Chiloscyllium</taxon>
    </lineage>
</organism>
<name>A0A401S8B1_CHIPU</name>
<evidence type="ECO:0000313" key="3">
    <source>
        <dbReference type="EMBL" id="GCC26638.1"/>
    </source>
</evidence>
<dbReference type="Proteomes" id="UP000287033">
    <property type="component" value="Unassembled WGS sequence"/>
</dbReference>
<dbReference type="EMBL" id="BEZZ01000132">
    <property type="protein sequence ID" value="GCC26638.1"/>
    <property type="molecule type" value="Genomic_DNA"/>
</dbReference>
<proteinExistence type="predicted"/>
<dbReference type="GO" id="GO:0005763">
    <property type="term" value="C:mitochondrial small ribosomal subunit"/>
    <property type="evidence" value="ECO:0007669"/>
    <property type="project" value="TreeGrafter"/>
</dbReference>
<evidence type="ECO:0000259" key="2">
    <source>
        <dbReference type="Pfam" id="PF10213"/>
    </source>
</evidence>
<feature type="domain" description="Small ribosomal subunit protein mS35 mitochondrial conserved" evidence="2">
    <location>
        <begin position="153"/>
        <end position="240"/>
    </location>
</feature>
<feature type="compositionally biased region" description="Basic and acidic residues" evidence="1">
    <location>
        <begin position="48"/>
        <end position="64"/>
    </location>
</feature>
<keyword evidence="4" id="KW-1185">Reference proteome</keyword>
<feature type="region of interest" description="Disordered" evidence="1">
    <location>
        <begin position="27"/>
        <end position="64"/>
    </location>
</feature>
<dbReference type="OrthoDB" id="283424at2759"/>
<gene>
    <name evidence="3" type="ORF">chiPu_0005056</name>
</gene>
<sequence length="330" mass="37651">MAVKCGLRSFVVRSRVNGRLGGSAFYSSQLLPTPTTSPEAVTRSKRASPKEKQRREPVPPRTEKMEVDQNWCNVYPTAAAFKPSVVPLPIRMGYPVKRGVPPAKIGNLELIKIPNFLHLTPPAIKQHCTALKEFCTEWPAMLVSDEKCKHHFPIEIKTTDYVAAGPSVRNSNARVVTMTVRLSSLNLDDHAKKKFIKLVGNRYNKDTDILTITTDRCPLRRQNYDYAMYLLTVLYHESWKTEAWELDKTEADMDEYIWENSQSEKNALDTIFRMKKAEKLPASKEDIISSPEVHNYKLSVENIKNEGETENNILQYKESVKKLLKLQIAA</sequence>
<dbReference type="STRING" id="137246.A0A401S8B1"/>
<dbReference type="AlphaFoldDB" id="A0A401S8B1"/>
<dbReference type="Pfam" id="PF10213">
    <property type="entry name" value="MRP-S28"/>
    <property type="match status" value="1"/>
</dbReference>
<dbReference type="PANTHER" id="PTHR13490:SF0">
    <property type="entry name" value="SMALL RIBOSOMAL SUBUNIT PROTEIN MS35"/>
    <property type="match status" value="1"/>
</dbReference>
<dbReference type="InterPro" id="IPR019349">
    <property type="entry name" value="Ribosomal_mS35_mit"/>
</dbReference>
<dbReference type="OMA" id="TIRTDRC"/>
<feature type="compositionally biased region" description="Polar residues" evidence="1">
    <location>
        <begin position="27"/>
        <end position="39"/>
    </location>
</feature>
<evidence type="ECO:0000313" key="4">
    <source>
        <dbReference type="Proteomes" id="UP000287033"/>
    </source>
</evidence>
<dbReference type="GO" id="GO:0032543">
    <property type="term" value="P:mitochondrial translation"/>
    <property type="evidence" value="ECO:0007669"/>
    <property type="project" value="InterPro"/>
</dbReference>
<dbReference type="InterPro" id="IPR039848">
    <property type="entry name" value="Ribosomal_mS35_mt"/>
</dbReference>
<dbReference type="GO" id="GO:0003735">
    <property type="term" value="F:structural constituent of ribosome"/>
    <property type="evidence" value="ECO:0007669"/>
    <property type="project" value="InterPro"/>
</dbReference>
<evidence type="ECO:0000256" key="1">
    <source>
        <dbReference type="SAM" id="MobiDB-lite"/>
    </source>
</evidence>
<comment type="caution">
    <text evidence="3">The sequence shown here is derived from an EMBL/GenBank/DDBJ whole genome shotgun (WGS) entry which is preliminary data.</text>
</comment>
<reference evidence="3 4" key="1">
    <citation type="journal article" date="2018" name="Nat. Ecol. Evol.">
        <title>Shark genomes provide insights into elasmobranch evolution and the origin of vertebrates.</title>
        <authorList>
            <person name="Hara Y"/>
            <person name="Yamaguchi K"/>
            <person name="Onimaru K"/>
            <person name="Kadota M"/>
            <person name="Koyanagi M"/>
            <person name="Keeley SD"/>
            <person name="Tatsumi K"/>
            <person name="Tanaka K"/>
            <person name="Motone F"/>
            <person name="Kageyama Y"/>
            <person name="Nozu R"/>
            <person name="Adachi N"/>
            <person name="Nishimura O"/>
            <person name="Nakagawa R"/>
            <person name="Tanegashima C"/>
            <person name="Kiyatake I"/>
            <person name="Matsumoto R"/>
            <person name="Murakumo K"/>
            <person name="Nishida K"/>
            <person name="Terakita A"/>
            <person name="Kuratani S"/>
            <person name="Sato K"/>
            <person name="Hyodo S Kuraku.S."/>
        </authorList>
    </citation>
    <scope>NUCLEOTIDE SEQUENCE [LARGE SCALE GENOMIC DNA]</scope>
</reference>
<accession>A0A401S8B1</accession>
<protein>
    <recommendedName>
        <fullName evidence="2">Small ribosomal subunit protein mS35 mitochondrial conserved domain-containing protein</fullName>
    </recommendedName>
</protein>